<dbReference type="SUPFAM" id="SSF111352">
    <property type="entry name" value="Ammonium transporter"/>
    <property type="match status" value="1"/>
</dbReference>
<comment type="similarity">
    <text evidence="2 8">Belongs to the ammonia transporter channel (TC 1.A.11.2) family.</text>
</comment>
<name>U2YKG7_9SPHN</name>
<dbReference type="PANTHER" id="PTHR43029">
    <property type="entry name" value="AMMONIUM TRANSPORTER MEP2"/>
    <property type="match status" value="1"/>
</dbReference>
<evidence type="ECO:0000256" key="6">
    <source>
        <dbReference type="ARBA" id="ARBA00023136"/>
    </source>
</evidence>
<feature type="transmembrane region" description="Helical" evidence="8">
    <location>
        <begin position="254"/>
        <end position="274"/>
    </location>
</feature>
<evidence type="ECO:0000256" key="9">
    <source>
        <dbReference type="SAM" id="SignalP"/>
    </source>
</evidence>
<feature type="signal peptide" evidence="9">
    <location>
        <begin position="1"/>
        <end position="35"/>
    </location>
</feature>
<organism evidence="11 12">
    <name type="scientific">Caenibius tardaugens NBRC 16725</name>
    <dbReference type="NCBI Taxonomy" id="1219035"/>
    <lineage>
        <taxon>Bacteria</taxon>
        <taxon>Pseudomonadati</taxon>
        <taxon>Pseudomonadota</taxon>
        <taxon>Alphaproteobacteria</taxon>
        <taxon>Sphingomonadales</taxon>
        <taxon>Erythrobacteraceae</taxon>
        <taxon>Caenibius</taxon>
    </lineage>
</organism>
<evidence type="ECO:0000256" key="2">
    <source>
        <dbReference type="ARBA" id="ARBA00005887"/>
    </source>
</evidence>
<feature type="transmembrane region" description="Helical" evidence="8">
    <location>
        <begin position="156"/>
        <end position="178"/>
    </location>
</feature>
<evidence type="ECO:0000313" key="12">
    <source>
        <dbReference type="Proteomes" id="UP000016568"/>
    </source>
</evidence>
<evidence type="ECO:0000256" key="7">
    <source>
        <dbReference type="ARBA" id="ARBA00023177"/>
    </source>
</evidence>
<dbReference type="NCBIfam" id="TIGR00836">
    <property type="entry name" value="amt"/>
    <property type="match status" value="1"/>
</dbReference>
<dbReference type="Proteomes" id="UP000016568">
    <property type="component" value="Unassembled WGS sequence"/>
</dbReference>
<feature type="transmembrane region" description="Helical" evidence="8">
    <location>
        <begin position="185"/>
        <end position="206"/>
    </location>
</feature>
<feature type="transmembrane region" description="Helical" evidence="8">
    <location>
        <begin position="63"/>
        <end position="85"/>
    </location>
</feature>
<dbReference type="InterPro" id="IPR018047">
    <property type="entry name" value="Ammonium_transpt_CS"/>
</dbReference>
<dbReference type="eggNOG" id="COG0004">
    <property type="taxonomic scope" value="Bacteria"/>
</dbReference>
<dbReference type="InterPro" id="IPR024041">
    <property type="entry name" value="NH4_transpt_AmtB-like_dom"/>
</dbReference>
<feature type="transmembrane region" description="Helical" evidence="8">
    <location>
        <begin position="286"/>
        <end position="305"/>
    </location>
</feature>
<keyword evidence="7 8" id="KW-0924">Ammonia transport</keyword>
<dbReference type="Gene3D" id="1.10.3430.10">
    <property type="entry name" value="Ammonium transporter AmtB like domains"/>
    <property type="match status" value="1"/>
</dbReference>
<accession>U2YKG7</accession>
<feature type="domain" description="Ammonium transporter AmtB-like" evidence="10">
    <location>
        <begin position="64"/>
        <end position="462"/>
    </location>
</feature>
<dbReference type="GO" id="GO:0008519">
    <property type="term" value="F:ammonium channel activity"/>
    <property type="evidence" value="ECO:0007669"/>
    <property type="project" value="InterPro"/>
</dbReference>
<gene>
    <name evidence="11" type="primary">amtB</name>
    <name evidence="11" type="ORF">NT2_04_04630</name>
</gene>
<protein>
    <recommendedName>
        <fullName evidence="8">Ammonium transporter</fullName>
    </recommendedName>
</protein>
<evidence type="ECO:0000256" key="3">
    <source>
        <dbReference type="ARBA" id="ARBA00022448"/>
    </source>
</evidence>
<dbReference type="EMBL" id="BASZ01000004">
    <property type="protein sequence ID" value="GAD49050.1"/>
    <property type="molecule type" value="Genomic_DNA"/>
</dbReference>
<keyword evidence="9" id="KW-0732">Signal</keyword>
<feature type="transmembrane region" description="Helical" evidence="8">
    <location>
        <begin position="373"/>
        <end position="396"/>
    </location>
</feature>
<comment type="subcellular location">
    <subcellularLocation>
        <location evidence="8">Cell membrane</location>
        <topology evidence="8">Multi-pass membrane protein</topology>
    </subcellularLocation>
    <subcellularLocation>
        <location evidence="1">Membrane</location>
        <topology evidence="1">Multi-pass membrane protein</topology>
    </subcellularLocation>
</comment>
<dbReference type="AlphaFoldDB" id="U2YKG7"/>
<proteinExistence type="inferred from homology"/>
<dbReference type="Pfam" id="PF00909">
    <property type="entry name" value="Ammonium_transp"/>
    <property type="match status" value="1"/>
</dbReference>
<reference evidence="11 12" key="1">
    <citation type="submission" date="2013-09" db="EMBL/GenBank/DDBJ databases">
        <title>Whole genome shotgun sequence of Novosphingobium tardaugens NBRC 16725.</title>
        <authorList>
            <person name="Isaki S."/>
            <person name="Hosoyama A."/>
            <person name="Tsuchikane K."/>
            <person name="Katsumata H."/>
            <person name="Ando Y."/>
            <person name="Yamazaki S."/>
            <person name="Fujita N."/>
        </authorList>
    </citation>
    <scope>NUCLEOTIDE SEQUENCE [LARGE SCALE GENOMIC DNA]</scope>
    <source>
        <strain evidence="11 12">NBRC 16725</strain>
    </source>
</reference>
<keyword evidence="12" id="KW-1185">Reference proteome</keyword>
<comment type="caution">
    <text evidence="11">The sequence shown here is derived from an EMBL/GenBank/DDBJ whole genome shotgun (WGS) entry which is preliminary data.</text>
</comment>
<feature type="transmembrane region" description="Helical" evidence="8">
    <location>
        <begin position="97"/>
        <end position="117"/>
    </location>
</feature>
<evidence type="ECO:0000259" key="10">
    <source>
        <dbReference type="Pfam" id="PF00909"/>
    </source>
</evidence>
<feature type="transmembrane region" description="Helical" evidence="8">
    <location>
        <begin position="416"/>
        <end position="435"/>
    </location>
</feature>
<dbReference type="PANTHER" id="PTHR43029:SF10">
    <property type="entry name" value="AMMONIUM TRANSPORTER MEP2"/>
    <property type="match status" value="1"/>
</dbReference>
<evidence type="ECO:0000256" key="1">
    <source>
        <dbReference type="ARBA" id="ARBA00004141"/>
    </source>
</evidence>
<sequence>MSGVHLVRGNSMIRKTVCGAGALGASLFAATAAWAQEAAATAAAAVPAPAAEAAAAVPNPGNNAWMMTSTILVLLMILPGLALFYGGLTRSKNMLSTMTQIGAAAALAMLVWVMWGYGMAFGPEGNQFVSWGKFFLAGITPDSTAATFTKEVISEYVFVSFQMTFSAITAALVLGAVVERMKFSAVMVFMLVWLTIVYYPIAHMVWEARGVFFVMGALDFAGGTVVHINAGVSALVAALILGKRRGYPQEPMPPHSLTLTMVGTGLLWVGWFGFNAGSALEANGSAALAMINTFVATAAAALAWMAVERIMGHKPSALGFCSGVIAGLVAVTPAAGNAGPFGAIVLGIVSSIVCYFAVAKLKPALGYDDSLDAFGIHGVGGIVGAIGTGIVFAPMFGGPGAADFVIGPQLVTQVTAVLATIVISTVGTAIAIYIAKAVTGLRVSQEVEVEGLDIGEHGERAYN</sequence>
<feature type="transmembrane region" description="Helical" evidence="8">
    <location>
        <begin position="341"/>
        <end position="361"/>
    </location>
</feature>
<evidence type="ECO:0000313" key="11">
    <source>
        <dbReference type="EMBL" id="GAD49050.1"/>
    </source>
</evidence>
<feature type="transmembrane region" description="Helical" evidence="8">
    <location>
        <begin position="212"/>
        <end position="242"/>
    </location>
</feature>
<dbReference type="InterPro" id="IPR029020">
    <property type="entry name" value="Ammonium/urea_transptr"/>
</dbReference>
<feature type="chain" id="PRO_5004637681" description="Ammonium transporter" evidence="9">
    <location>
        <begin position="36"/>
        <end position="463"/>
    </location>
</feature>
<dbReference type="PROSITE" id="PS01219">
    <property type="entry name" value="AMMONIUM_TRANSP"/>
    <property type="match status" value="1"/>
</dbReference>
<keyword evidence="3 8" id="KW-0813">Transport</keyword>
<evidence type="ECO:0000256" key="4">
    <source>
        <dbReference type="ARBA" id="ARBA00022692"/>
    </source>
</evidence>
<dbReference type="GO" id="GO:0005886">
    <property type="term" value="C:plasma membrane"/>
    <property type="evidence" value="ECO:0007669"/>
    <property type="project" value="UniProtKB-SubCell"/>
</dbReference>
<evidence type="ECO:0000256" key="5">
    <source>
        <dbReference type="ARBA" id="ARBA00022989"/>
    </source>
</evidence>
<dbReference type="InterPro" id="IPR002229">
    <property type="entry name" value="RhesusRHD"/>
</dbReference>
<dbReference type="PRINTS" id="PR00342">
    <property type="entry name" value="RHESUSRHD"/>
</dbReference>
<keyword evidence="5 8" id="KW-1133">Transmembrane helix</keyword>
<keyword evidence="4 8" id="KW-0812">Transmembrane</keyword>
<keyword evidence="6 8" id="KW-0472">Membrane</keyword>
<dbReference type="InterPro" id="IPR001905">
    <property type="entry name" value="Ammonium_transpt"/>
</dbReference>
<evidence type="ECO:0000256" key="8">
    <source>
        <dbReference type="RuleBase" id="RU362002"/>
    </source>
</evidence>
<feature type="transmembrane region" description="Helical" evidence="8">
    <location>
        <begin position="317"/>
        <end position="335"/>
    </location>
</feature>